<evidence type="ECO:0000259" key="3">
    <source>
        <dbReference type="SMART" id="SM01008"/>
    </source>
</evidence>
<dbReference type="InterPro" id="IPR046867">
    <property type="entry name" value="AldOxase/xan_DH_MoCoBD2"/>
</dbReference>
<dbReference type="InterPro" id="IPR008274">
    <property type="entry name" value="AldOxase/xan_DH_MoCoBD1"/>
</dbReference>
<dbReference type="EMBL" id="CABHNI010000047">
    <property type="protein sequence ID" value="VUX17384.1"/>
    <property type="molecule type" value="Genomic_DNA"/>
</dbReference>
<proteinExistence type="predicted"/>
<dbReference type="RefSeq" id="WP_144125470.1">
    <property type="nucleotide sequence ID" value="NZ_CABHNI010000047.1"/>
</dbReference>
<organism evidence="4 5">
    <name type="scientific">Dorea formicigenerans</name>
    <dbReference type="NCBI Taxonomy" id="39486"/>
    <lineage>
        <taxon>Bacteria</taxon>
        <taxon>Bacillati</taxon>
        <taxon>Bacillota</taxon>
        <taxon>Clostridia</taxon>
        <taxon>Lachnospirales</taxon>
        <taxon>Lachnospiraceae</taxon>
        <taxon>Dorea</taxon>
    </lineage>
</organism>
<gene>
    <name evidence="4" type="primary">xdhA_2</name>
    <name evidence="4" type="ORF">DFSSTS7063_02430</name>
</gene>
<dbReference type="GO" id="GO:0005506">
    <property type="term" value="F:iron ion binding"/>
    <property type="evidence" value="ECO:0007669"/>
    <property type="project" value="InterPro"/>
</dbReference>
<dbReference type="Pfam" id="PF02738">
    <property type="entry name" value="MoCoBD_1"/>
    <property type="match status" value="1"/>
</dbReference>
<evidence type="ECO:0000256" key="2">
    <source>
        <dbReference type="ARBA" id="ARBA00023002"/>
    </source>
</evidence>
<reference evidence="4 5" key="1">
    <citation type="submission" date="2019-07" db="EMBL/GenBank/DDBJ databases">
        <authorList>
            <person name="Hibberd C M."/>
            <person name="Gehrig L. J."/>
            <person name="Chang H.-W."/>
            <person name="Venkatesh S."/>
        </authorList>
    </citation>
    <scope>NUCLEOTIDE SEQUENCE [LARGE SCALE GENOMIC DNA]</scope>
    <source>
        <strain evidence="4">Dorea_formicigenerans_SSTS_Bg7063</strain>
    </source>
</reference>
<dbReference type="InterPro" id="IPR036856">
    <property type="entry name" value="Ald_Oxase/Xan_DH_a/b_sf"/>
</dbReference>
<evidence type="ECO:0000313" key="5">
    <source>
        <dbReference type="Proteomes" id="UP000358366"/>
    </source>
</evidence>
<sequence>MEENKFDVIGQRIPIRDAAAKVTGTKVYVGDMKLPGMLYAKVLHSPKAHAKIISIDTTEAENYPGVRAVATYKNTPQVKYNSALRFIEHQMPNTERIFDDTVRFVGDRVAAVAADTLEAAEAAVKLIKVQYEDLPVMLTIDGAIKEGAYPIHGNSNIVGQAHVDAGNVDEVWDQCDYIIEDYFTTQPIHHVAVEPHIAIAQWEYGDKLTVYTPCQNIFGFRVILSQLFGMSYNKIRVVTPAIGGAFGGKLEMTIEPVATALSKMTRRPVRLEYTRKECITSTRVRHASKARVKTGFMKDGTIKAMDLKLYTNTGAYATSALNVAGAMSHKVFKAYKIDNMRFHVNPVYTNTIIAGAMRGYGSPQAYFGMERQFNKIANFLHMDPAELQMKNMVDPDSLDPCFHKPHGNPRPKDCLKRAMELIDYDKICKEQEAAKNDRYRIGVGVALGVHGNNCFGAHRDVTTLMLKMNEDGSCILYTGSHDMGNDNVGMQKQIISEVLGISLARIDTVEADTDACMWHLGDYASRGTYVVGMAAKKVAEEMKKELQKEASDLLKIDPETIILKDDYAWDSNDESNKVSIADVMLHCQKDSMRELNCCVTHPAPRGPSSYGVHIAKVCVDMETGETKVLEYAAVQDVGCVINPLALEGQLAGGIHMGLGMGLCENITYDENGTPKETGLKKYKILRASEMPKLYLDFIAEGEGESGGPYGAKSLGECPVVPAPPAVVNAICNAIGAEINDLPADSSRVKEAIASKKN</sequence>
<dbReference type="Gene3D" id="3.90.1170.50">
    <property type="entry name" value="Aldehyde oxidase/xanthine dehydrogenase, a/b hammerhead"/>
    <property type="match status" value="1"/>
</dbReference>
<feature type="domain" description="Aldehyde oxidase/xanthine dehydrogenase a/b hammerhead" evidence="3">
    <location>
        <begin position="23"/>
        <end position="135"/>
    </location>
</feature>
<evidence type="ECO:0000256" key="1">
    <source>
        <dbReference type="ARBA" id="ARBA00022505"/>
    </source>
</evidence>
<keyword evidence="2 4" id="KW-0560">Oxidoreductase</keyword>
<dbReference type="SUPFAM" id="SSF56003">
    <property type="entry name" value="Molybdenum cofactor-binding domain"/>
    <property type="match status" value="1"/>
</dbReference>
<dbReference type="GO" id="GO:0004854">
    <property type="term" value="F:xanthine dehydrogenase activity"/>
    <property type="evidence" value="ECO:0007669"/>
    <property type="project" value="UniProtKB-EC"/>
</dbReference>
<dbReference type="InterPro" id="IPR016208">
    <property type="entry name" value="Ald_Oxase/xanthine_DH-like"/>
</dbReference>
<dbReference type="Pfam" id="PF20256">
    <property type="entry name" value="MoCoBD_2"/>
    <property type="match status" value="1"/>
</dbReference>
<dbReference type="SMART" id="SM01008">
    <property type="entry name" value="Ald_Xan_dh_C"/>
    <property type="match status" value="1"/>
</dbReference>
<evidence type="ECO:0000313" key="4">
    <source>
        <dbReference type="EMBL" id="VUX17384.1"/>
    </source>
</evidence>
<dbReference type="AlphaFoldDB" id="A0A564UCU3"/>
<dbReference type="Proteomes" id="UP000358366">
    <property type="component" value="Unassembled WGS sequence"/>
</dbReference>
<dbReference type="Gene3D" id="3.30.365.10">
    <property type="entry name" value="Aldehyde oxidase/xanthine dehydrogenase, molybdopterin binding domain"/>
    <property type="match status" value="4"/>
</dbReference>
<name>A0A564UCU3_9FIRM</name>
<dbReference type="InterPro" id="IPR000674">
    <property type="entry name" value="Ald_Oxase/Xan_DH_a/b"/>
</dbReference>
<keyword evidence="1" id="KW-0500">Molybdenum</keyword>
<dbReference type="Pfam" id="PF01315">
    <property type="entry name" value="Ald_Xan_dh_C"/>
    <property type="match status" value="1"/>
</dbReference>
<protein>
    <submittedName>
        <fullName evidence="4">Xanthine dehydrogenase molybdenum-binding subunit</fullName>
        <ecNumber evidence="4">1.17.1.4</ecNumber>
    </submittedName>
</protein>
<dbReference type="InterPro" id="IPR037165">
    <property type="entry name" value="AldOxase/xan_DH_Mopterin-bd_sf"/>
</dbReference>
<dbReference type="PANTHER" id="PTHR11908">
    <property type="entry name" value="XANTHINE DEHYDROGENASE"/>
    <property type="match status" value="1"/>
</dbReference>
<dbReference type="PANTHER" id="PTHR11908:SF132">
    <property type="entry name" value="ALDEHYDE OXIDASE 1-RELATED"/>
    <property type="match status" value="1"/>
</dbReference>
<dbReference type="EC" id="1.17.1.4" evidence="4"/>
<accession>A0A564UCU3</accession>
<dbReference type="SUPFAM" id="SSF54665">
    <property type="entry name" value="CO dehydrogenase molybdoprotein N-domain-like"/>
    <property type="match status" value="1"/>
</dbReference>